<name>A0ABT5KV25_9BURK</name>
<dbReference type="Pfam" id="PF01367">
    <property type="entry name" value="5_3_exonuc"/>
    <property type="match status" value="1"/>
</dbReference>
<dbReference type="PANTHER" id="PTHR10133:SF27">
    <property type="entry name" value="DNA POLYMERASE NU"/>
    <property type="match status" value="1"/>
</dbReference>
<evidence type="ECO:0000256" key="15">
    <source>
        <dbReference type="ARBA" id="ARBA00049244"/>
    </source>
</evidence>
<feature type="domain" description="DNA-directed DNA polymerase family A palm" evidence="20">
    <location>
        <begin position="684"/>
        <end position="890"/>
    </location>
</feature>
<comment type="catalytic activity">
    <reaction evidence="15 17">
        <text>DNA(n) + a 2'-deoxyribonucleoside 5'-triphosphate = DNA(n+1) + diphosphate</text>
        <dbReference type="Rhea" id="RHEA:22508"/>
        <dbReference type="Rhea" id="RHEA-COMP:17339"/>
        <dbReference type="Rhea" id="RHEA-COMP:17340"/>
        <dbReference type="ChEBI" id="CHEBI:33019"/>
        <dbReference type="ChEBI" id="CHEBI:61560"/>
        <dbReference type="ChEBI" id="CHEBI:173112"/>
        <dbReference type="EC" id="2.7.7.7"/>
    </reaction>
</comment>
<dbReference type="Gene3D" id="3.30.420.10">
    <property type="entry name" value="Ribonuclease H-like superfamily/Ribonuclease H"/>
    <property type="match status" value="1"/>
</dbReference>
<dbReference type="CDD" id="cd09898">
    <property type="entry name" value="H3TH_53EXO"/>
    <property type="match status" value="1"/>
</dbReference>
<keyword evidence="6 17" id="KW-0548">Nucleotidyltransferase</keyword>
<dbReference type="CDD" id="cd08637">
    <property type="entry name" value="DNA_pol_A_pol_I_C"/>
    <property type="match status" value="1"/>
</dbReference>
<dbReference type="SMART" id="SM00482">
    <property type="entry name" value="POLAc"/>
    <property type="match status" value="1"/>
</dbReference>
<keyword evidence="13 17" id="KW-0238">DNA-binding</keyword>
<evidence type="ECO:0000313" key="21">
    <source>
        <dbReference type="EMBL" id="MDC8786290.1"/>
    </source>
</evidence>
<dbReference type="SUPFAM" id="SSF88723">
    <property type="entry name" value="PIN domain-like"/>
    <property type="match status" value="1"/>
</dbReference>
<dbReference type="SUPFAM" id="SSF53098">
    <property type="entry name" value="Ribonuclease H-like"/>
    <property type="match status" value="1"/>
</dbReference>
<dbReference type="InterPro" id="IPR020045">
    <property type="entry name" value="DNA_polI_H3TH"/>
</dbReference>
<reference evidence="21 22" key="1">
    <citation type="submission" date="2022-10" db="EMBL/GenBank/DDBJ databases">
        <title>paucibacter sp. hw8 Genome sequencing.</title>
        <authorList>
            <person name="Park S."/>
        </authorList>
    </citation>
    <scope>NUCLEOTIDE SEQUENCE [LARGE SCALE GENOMIC DNA]</scope>
    <source>
        <strain evidence="22">hw8</strain>
    </source>
</reference>
<dbReference type="InterPro" id="IPR020046">
    <property type="entry name" value="5-3_exonucl_a-hlix_arch_N"/>
</dbReference>
<keyword evidence="9 17" id="KW-0227">DNA damage</keyword>
<evidence type="ECO:0000256" key="7">
    <source>
        <dbReference type="ARBA" id="ARBA00022705"/>
    </source>
</evidence>
<evidence type="ECO:0000256" key="4">
    <source>
        <dbReference type="ARBA" id="ARBA00020311"/>
    </source>
</evidence>
<keyword evidence="22" id="KW-1185">Reference proteome</keyword>
<evidence type="ECO:0000256" key="6">
    <source>
        <dbReference type="ARBA" id="ARBA00022695"/>
    </source>
</evidence>
<dbReference type="NCBIfam" id="NF004397">
    <property type="entry name" value="PRK05755.1"/>
    <property type="match status" value="1"/>
</dbReference>
<dbReference type="SMART" id="SM00279">
    <property type="entry name" value="HhH2"/>
    <property type="match status" value="1"/>
</dbReference>
<feature type="domain" description="5'-3' exonuclease" evidence="19">
    <location>
        <begin position="2"/>
        <end position="264"/>
    </location>
</feature>
<evidence type="ECO:0000259" key="19">
    <source>
        <dbReference type="SMART" id="SM00475"/>
    </source>
</evidence>
<comment type="subunit">
    <text evidence="2">Single-chain monomer with multiple functions.</text>
</comment>
<evidence type="ECO:0000256" key="8">
    <source>
        <dbReference type="ARBA" id="ARBA00022722"/>
    </source>
</evidence>
<dbReference type="CDD" id="cd06139">
    <property type="entry name" value="DNA_polA_I_Ecoli_like_exo"/>
    <property type="match status" value="1"/>
</dbReference>
<evidence type="ECO:0000256" key="2">
    <source>
        <dbReference type="ARBA" id="ARBA00011541"/>
    </source>
</evidence>
<dbReference type="Proteomes" id="UP001219862">
    <property type="component" value="Unassembled WGS sequence"/>
</dbReference>
<organism evidence="21 22">
    <name type="scientific">Roseateles koreensis</name>
    <dbReference type="NCBI Taxonomy" id="2987526"/>
    <lineage>
        <taxon>Bacteria</taxon>
        <taxon>Pseudomonadati</taxon>
        <taxon>Pseudomonadota</taxon>
        <taxon>Betaproteobacteria</taxon>
        <taxon>Burkholderiales</taxon>
        <taxon>Sphaerotilaceae</taxon>
        <taxon>Roseateles</taxon>
    </lineage>
</organism>
<dbReference type="InterPro" id="IPR029060">
    <property type="entry name" value="PIN-like_dom_sf"/>
</dbReference>
<evidence type="ECO:0000256" key="12">
    <source>
        <dbReference type="ARBA" id="ARBA00022932"/>
    </source>
</evidence>
<dbReference type="InterPro" id="IPR018320">
    <property type="entry name" value="DNA_polymerase_1"/>
</dbReference>
<keyword evidence="14 17" id="KW-0234">DNA repair</keyword>
<dbReference type="Gene3D" id="3.30.70.370">
    <property type="match status" value="1"/>
</dbReference>
<feature type="domain" description="3'-5' exonuclease" evidence="18">
    <location>
        <begin position="329"/>
        <end position="515"/>
    </location>
</feature>
<evidence type="ECO:0000256" key="9">
    <source>
        <dbReference type="ARBA" id="ARBA00022763"/>
    </source>
</evidence>
<sequence length="926" mass="100626">MSKPILLLVDGSSYLYRAYHAMPDLRGPAGVPTGAVHGMVAMMKRLREQVAAEHAVCVFDAKGPTFRDEWYPEYKAQRAPMPDALREQIAPIHEVVKLLGWPILEVPGIEADDAIGTLARVAVESGHAVVVSTGDKDMAQLVNADVTLINTMSNETLDVAGVTAKFGVPPDRIIDYLTLMGDTVDNVPGVEKVGPKTAAKWIAEYGSLDGVIAQADKVKGVAGENLRKALDWLPMGRKLVTIRLDCDLTGHVPAWPQLEALALQAADPVALQDFYTRYGFKTWLKELAGGAAKVAAPAEVGSTTSASGDLFAGASDAVVPVLAVQDRHYDTILDWPSFDAWLARLQAAPLVSLDTETNSLDPLQARIVGISFSVKAGEAAYIPLCHEGPDAPEQLPLDAVLAKLKPWLEDAAAAKLGQNLKYDTHVFANHGIALRGVVHDTMLESYVLEAHKTHGLGALGERYLGRAGVSYEDLCGKGVHQIPFAQVDVAKAAEYSSEDSDMCLQVHEALWPQIEADAGLLRVYRDIEMPTSALLARIERTGVLIEAPRLQAQSHELGQRLLTLEQEAYVIAGQPFNMGSPKQIGEILFNKLGLPIVKKTATGAPSTDEEVLDKLALDYPLPAKILEFRGLAKLKSTYTDKLPLMINAQTGRVHTNYAQAVAVTGRLSSNEPNLQNIPIRTAEGRRVREAFVAPLGHLIVSADYSQIELRIMAHISEDPGLLRAFGEGQDVHRATASEVFNTPLNEVTTEQRRYAKTINFGLIYGMGAFGLAQSLGIEQKAARDYIDLYFNRFAGVKCYMDSTRESAKAKGYVETVFGRRLWLPEINSGNGPRRTGAERQAINAPMQGTAADLIKLAMIAVQAALDAQGKRSRIVMQVHDELVFEVPQDELDWIKSEVPRLMAGVAQLKVPLLAEVGVGSNWDEAH</sequence>
<dbReference type="EC" id="2.7.7.7" evidence="3 16"/>
<dbReference type="Pfam" id="PF02739">
    <property type="entry name" value="5_3_exonuc_N"/>
    <property type="match status" value="1"/>
</dbReference>
<evidence type="ECO:0000256" key="16">
    <source>
        <dbReference type="NCBIfam" id="TIGR00593"/>
    </source>
</evidence>
<keyword evidence="5 17" id="KW-0808">Transferase</keyword>
<dbReference type="InterPro" id="IPR002298">
    <property type="entry name" value="DNA_polymerase_A"/>
</dbReference>
<evidence type="ECO:0000256" key="13">
    <source>
        <dbReference type="ARBA" id="ARBA00023125"/>
    </source>
</evidence>
<evidence type="ECO:0000256" key="11">
    <source>
        <dbReference type="ARBA" id="ARBA00022839"/>
    </source>
</evidence>
<keyword evidence="10 17" id="KW-0378">Hydrolase</keyword>
<dbReference type="InterPro" id="IPR036279">
    <property type="entry name" value="5-3_exonuclease_C_sf"/>
</dbReference>
<dbReference type="Gene3D" id="1.20.1060.10">
    <property type="entry name" value="Taq DNA Polymerase, Chain T, domain 4"/>
    <property type="match status" value="1"/>
</dbReference>
<dbReference type="Gene3D" id="1.10.150.20">
    <property type="entry name" value="5' to 3' exonuclease, C-terminal subdomain"/>
    <property type="match status" value="2"/>
</dbReference>
<evidence type="ECO:0000256" key="14">
    <source>
        <dbReference type="ARBA" id="ARBA00023204"/>
    </source>
</evidence>
<keyword evidence="12 17" id="KW-0239">DNA-directed DNA polymerase</keyword>
<gene>
    <name evidence="17 21" type="primary">polA</name>
    <name evidence="21" type="ORF">PRZ01_13935</name>
</gene>
<dbReference type="SMART" id="SM00474">
    <property type="entry name" value="35EXOc"/>
    <property type="match status" value="1"/>
</dbReference>
<keyword evidence="8" id="KW-0540">Nuclease</keyword>
<evidence type="ECO:0000259" key="20">
    <source>
        <dbReference type="SMART" id="SM00482"/>
    </source>
</evidence>
<dbReference type="InterPro" id="IPR012337">
    <property type="entry name" value="RNaseH-like_sf"/>
</dbReference>
<dbReference type="InterPro" id="IPR019760">
    <property type="entry name" value="DNA-dir_DNA_pol_A_CS"/>
</dbReference>
<evidence type="ECO:0000259" key="18">
    <source>
        <dbReference type="SMART" id="SM00474"/>
    </source>
</evidence>
<evidence type="ECO:0000256" key="3">
    <source>
        <dbReference type="ARBA" id="ARBA00012417"/>
    </source>
</evidence>
<keyword evidence="7 17" id="KW-0235">DNA replication</keyword>
<dbReference type="Pfam" id="PF00476">
    <property type="entry name" value="DNA_pol_A"/>
    <property type="match status" value="1"/>
</dbReference>
<dbReference type="SUPFAM" id="SSF56672">
    <property type="entry name" value="DNA/RNA polymerases"/>
    <property type="match status" value="1"/>
</dbReference>
<comment type="similarity">
    <text evidence="1 17">Belongs to the DNA polymerase type-A family.</text>
</comment>
<comment type="caution">
    <text evidence="21">The sequence shown here is derived from an EMBL/GenBank/DDBJ whole genome shotgun (WGS) entry which is preliminary data.</text>
</comment>
<dbReference type="PRINTS" id="PR00868">
    <property type="entry name" value="DNAPOLI"/>
</dbReference>
<dbReference type="NCBIfam" id="TIGR00593">
    <property type="entry name" value="pola"/>
    <property type="match status" value="1"/>
</dbReference>
<dbReference type="InterPro" id="IPR002421">
    <property type="entry name" value="5-3_exonuclease"/>
</dbReference>
<dbReference type="PROSITE" id="PS00447">
    <property type="entry name" value="DNA_POLYMERASE_A"/>
    <property type="match status" value="1"/>
</dbReference>
<dbReference type="GO" id="GO:0003887">
    <property type="term" value="F:DNA-directed DNA polymerase activity"/>
    <property type="evidence" value="ECO:0007669"/>
    <property type="project" value="UniProtKB-EC"/>
</dbReference>
<proteinExistence type="inferred from homology"/>
<dbReference type="InterPro" id="IPR043502">
    <property type="entry name" value="DNA/RNA_pol_sf"/>
</dbReference>
<dbReference type="InterPro" id="IPR008918">
    <property type="entry name" value="HhH2"/>
</dbReference>
<dbReference type="RefSeq" id="WP_273597406.1">
    <property type="nucleotide sequence ID" value="NZ_JAQQXS010000012.1"/>
</dbReference>
<dbReference type="InterPro" id="IPR001098">
    <property type="entry name" value="DNA-dir_DNA_pol_A_palm_dom"/>
</dbReference>
<dbReference type="PANTHER" id="PTHR10133">
    <property type="entry name" value="DNA POLYMERASE I"/>
    <property type="match status" value="1"/>
</dbReference>
<dbReference type="CDD" id="cd09859">
    <property type="entry name" value="PIN_53EXO"/>
    <property type="match status" value="1"/>
</dbReference>
<comment type="function">
    <text evidence="17">In addition to polymerase activity, this DNA polymerase exhibits 3'-5' and 5'-3' exonuclease activity.</text>
</comment>
<keyword evidence="11 17" id="KW-0269">Exonuclease</keyword>
<accession>A0ABT5KV25</accession>
<evidence type="ECO:0000313" key="22">
    <source>
        <dbReference type="Proteomes" id="UP001219862"/>
    </source>
</evidence>
<dbReference type="SUPFAM" id="SSF47807">
    <property type="entry name" value="5' to 3' exonuclease, C-terminal subdomain"/>
    <property type="match status" value="1"/>
</dbReference>
<evidence type="ECO:0000256" key="10">
    <source>
        <dbReference type="ARBA" id="ARBA00022801"/>
    </source>
</evidence>
<dbReference type="Pfam" id="PF01612">
    <property type="entry name" value="DNA_pol_A_exo1"/>
    <property type="match status" value="1"/>
</dbReference>
<protein>
    <recommendedName>
        <fullName evidence="4 16">DNA polymerase I</fullName>
        <ecNumber evidence="3 16">2.7.7.7</ecNumber>
    </recommendedName>
</protein>
<dbReference type="InterPro" id="IPR036397">
    <property type="entry name" value="RNaseH_sf"/>
</dbReference>
<dbReference type="EMBL" id="JAQQXS010000012">
    <property type="protein sequence ID" value="MDC8786290.1"/>
    <property type="molecule type" value="Genomic_DNA"/>
</dbReference>
<dbReference type="SMART" id="SM00475">
    <property type="entry name" value="53EXOc"/>
    <property type="match status" value="1"/>
</dbReference>
<evidence type="ECO:0000256" key="17">
    <source>
        <dbReference type="RuleBase" id="RU004460"/>
    </source>
</evidence>
<evidence type="ECO:0000256" key="1">
    <source>
        <dbReference type="ARBA" id="ARBA00007705"/>
    </source>
</evidence>
<dbReference type="InterPro" id="IPR002562">
    <property type="entry name" value="3'-5'_exonuclease_dom"/>
</dbReference>
<evidence type="ECO:0000256" key="5">
    <source>
        <dbReference type="ARBA" id="ARBA00022679"/>
    </source>
</evidence>
<dbReference type="Gene3D" id="3.40.50.1010">
    <property type="entry name" value="5'-nuclease"/>
    <property type="match status" value="1"/>
</dbReference>